<keyword evidence="2" id="KW-0238">DNA-binding</keyword>
<dbReference type="GO" id="GO:0003677">
    <property type="term" value="F:DNA binding"/>
    <property type="evidence" value="ECO:0007669"/>
    <property type="project" value="UniProtKB-KW"/>
</dbReference>
<dbReference type="AlphaFoldDB" id="A0A5S6QL60"/>
<dbReference type="STRING" id="70415.A0A5S6QL60"/>
<feature type="domain" description="HTH CENPB-type" evidence="3">
    <location>
        <begin position="75"/>
        <end position="135"/>
    </location>
</feature>
<reference evidence="5" key="1">
    <citation type="submission" date="2019-12" db="UniProtKB">
        <authorList>
            <consortium name="WormBaseParasite"/>
        </authorList>
    </citation>
    <scope>IDENTIFICATION</scope>
</reference>
<dbReference type="Proteomes" id="UP000046395">
    <property type="component" value="Unassembled WGS sequence"/>
</dbReference>
<dbReference type="InterPro" id="IPR006600">
    <property type="entry name" value="HTH_CenpB_DNA-bd_dom"/>
</dbReference>
<comment type="subcellular location">
    <subcellularLocation>
        <location evidence="1">Nucleus</location>
    </subcellularLocation>
</comment>
<dbReference type="Gene3D" id="1.10.10.60">
    <property type="entry name" value="Homeodomain-like"/>
    <property type="match status" value="1"/>
</dbReference>
<protein>
    <submittedName>
        <fullName evidence="5">HTH CENPB-type domain-containing protein</fullName>
    </submittedName>
</protein>
<keyword evidence="4" id="KW-1185">Reference proteome</keyword>
<dbReference type="SUPFAM" id="SSF46689">
    <property type="entry name" value="Homeodomain-like"/>
    <property type="match status" value="1"/>
</dbReference>
<evidence type="ECO:0000313" key="5">
    <source>
        <dbReference type="WBParaSite" id="TMUE_2000007930.1"/>
    </source>
</evidence>
<proteinExistence type="predicted"/>
<dbReference type="InterPro" id="IPR009057">
    <property type="entry name" value="Homeodomain-like_sf"/>
</dbReference>
<organism evidence="4 5">
    <name type="scientific">Trichuris muris</name>
    <name type="common">Mouse whipworm</name>
    <dbReference type="NCBI Taxonomy" id="70415"/>
    <lineage>
        <taxon>Eukaryota</taxon>
        <taxon>Metazoa</taxon>
        <taxon>Ecdysozoa</taxon>
        <taxon>Nematoda</taxon>
        <taxon>Enoplea</taxon>
        <taxon>Dorylaimia</taxon>
        <taxon>Trichinellida</taxon>
        <taxon>Trichuridae</taxon>
        <taxon>Trichuris</taxon>
    </lineage>
</organism>
<evidence type="ECO:0000256" key="2">
    <source>
        <dbReference type="ARBA" id="ARBA00023125"/>
    </source>
</evidence>
<evidence type="ECO:0000313" key="4">
    <source>
        <dbReference type="Proteomes" id="UP000046395"/>
    </source>
</evidence>
<dbReference type="WBParaSite" id="TMUE_2000007930.1">
    <property type="protein sequence ID" value="TMUE_2000007930.1"/>
    <property type="gene ID" value="WBGene00300068"/>
</dbReference>
<evidence type="ECO:0000256" key="1">
    <source>
        <dbReference type="ARBA" id="ARBA00004123"/>
    </source>
</evidence>
<accession>A0A5S6QL60</accession>
<evidence type="ECO:0000259" key="3">
    <source>
        <dbReference type="PROSITE" id="PS51253"/>
    </source>
</evidence>
<dbReference type="PROSITE" id="PS51253">
    <property type="entry name" value="HTH_CENPB"/>
    <property type="match status" value="1"/>
</dbReference>
<name>A0A5S6QL60_TRIMR</name>
<sequence length="140" mass="16390">MTYCPVLDVEAERRLEIYCFVFEVFAVERIGAMSDKRALCSPVVPDSKMRRKSITLETKLEFTSNNCVTPHAATRLTRHRSSIMANMERLLNIWIEDMHQHLKKKFNTSAENEVFSASRGWFERFKKRSGLHSMRITENC</sequence>
<dbReference type="GO" id="GO:0005634">
    <property type="term" value="C:nucleus"/>
    <property type="evidence" value="ECO:0007669"/>
    <property type="project" value="UniProtKB-SubCell"/>
</dbReference>